<comment type="caution">
    <text evidence="1">The sequence shown here is derived from an EMBL/GenBank/DDBJ whole genome shotgun (WGS) entry which is preliminary data.</text>
</comment>
<organism evidence="1 2">
    <name type="scientific">Brachionus plicatilis</name>
    <name type="common">Marine rotifer</name>
    <name type="synonym">Brachionus muelleri</name>
    <dbReference type="NCBI Taxonomy" id="10195"/>
    <lineage>
        <taxon>Eukaryota</taxon>
        <taxon>Metazoa</taxon>
        <taxon>Spiralia</taxon>
        <taxon>Gnathifera</taxon>
        <taxon>Rotifera</taxon>
        <taxon>Eurotatoria</taxon>
        <taxon>Monogononta</taxon>
        <taxon>Pseudotrocha</taxon>
        <taxon>Ploima</taxon>
        <taxon>Brachionidae</taxon>
        <taxon>Brachionus</taxon>
    </lineage>
</organism>
<accession>A0A3M7QND0</accession>
<evidence type="ECO:0000313" key="2">
    <source>
        <dbReference type="Proteomes" id="UP000276133"/>
    </source>
</evidence>
<reference evidence="1 2" key="1">
    <citation type="journal article" date="2018" name="Sci. Rep.">
        <title>Genomic signatures of local adaptation to the degree of environmental predictability in rotifers.</title>
        <authorList>
            <person name="Franch-Gras L."/>
            <person name="Hahn C."/>
            <person name="Garcia-Roger E.M."/>
            <person name="Carmona M.J."/>
            <person name="Serra M."/>
            <person name="Gomez A."/>
        </authorList>
    </citation>
    <scope>NUCLEOTIDE SEQUENCE [LARGE SCALE GENOMIC DNA]</scope>
    <source>
        <strain evidence="1">HYR1</strain>
    </source>
</reference>
<protein>
    <submittedName>
        <fullName evidence="1">Uncharacterized protein</fullName>
    </submittedName>
</protein>
<dbReference type="Proteomes" id="UP000276133">
    <property type="component" value="Unassembled WGS sequence"/>
</dbReference>
<name>A0A3M7QND0_BRAPC</name>
<dbReference type="EMBL" id="REGN01005615">
    <property type="protein sequence ID" value="RNA12783.1"/>
    <property type="molecule type" value="Genomic_DNA"/>
</dbReference>
<feature type="non-terminal residue" evidence="1">
    <location>
        <position position="1"/>
    </location>
</feature>
<evidence type="ECO:0000313" key="1">
    <source>
        <dbReference type="EMBL" id="RNA12783.1"/>
    </source>
</evidence>
<sequence>RLYSGRKTLWELTIKLFAKRPLLPGRRFDIHLGKGYYSRLNVSGPLAISENQLFDINGSTRECGMELLTTTEGLYLMKNNESQKLPLSENDLNAEHQLMLTDIDYKSFNLLAMMSKATNKT</sequence>
<dbReference type="AlphaFoldDB" id="A0A3M7QND0"/>
<keyword evidence="2" id="KW-1185">Reference proteome</keyword>
<proteinExistence type="predicted"/>
<gene>
    <name evidence="1" type="ORF">BpHYR1_023877</name>
</gene>